<evidence type="ECO:0000313" key="5">
    <source>
        <dbReference type="Proteomes" id="UP000474054"/>
    </source>
</evidence>
<dbReference type="GeneID" id="42778726"/>
<gene>
    <name evidence="3" type="ORF">D1866_03290</name>
    <name evidence="2" type="ORF">GFB69_11540</name>
</gene>
<keyword evidence="4" id="KW-1185">Reference proteome</keyword>
<dbReference type="AlphaFoldDB" id="A0A650CU18"/>
<dbReference type="EMBL" id="WHYS01000002">
    <property type="protein sequence ID" value="MQL56327.1"/>
    <property type="molecule type" value="Genomic_DNA"/>
</dbReference>
<organism evidence="3 4">
    <name type="scientific">Acidianus ambivalens</name>
    <name type="common">Desulfurolobus ambivalens</name>
    <dbReference type="NCBI Taxonomy" id="2283"/>
    <lineage>
        <taxon>Archaea</taxon>
        <taxon>Thermoproteota</taxon>
        <taxon>Thermoprotei</taxon>
        <taxon>Sulfolobales</taxon>
        <taxon>Sulfolobaceae</taxon>
        <taxon>Acidianus</taxon>
    </lineage>
</organism>
<feature type="compositionally biased region" description="Basic residues" evidence="1">
    <location>
        <begin position="77"/>
        <end position="86"/>
    </location>
</feature>
<reference evidence="2 5" key="1">
    <citation type="submission" date="2019-10" db="EMBL/GenBank/DDBJ databases">
        <title>Comparative genomics of sulfur disproportionating microorganisms.</title>
        <authorList>
            <person name="Ward L.M."/>
            <person name="Bertran E."/>
            <person name="Johnston D."/>
        </authorList>
    </citation>
    <scope>NUCLEOTIDE SEQUENCE [LARGE SCALE GENOMIC DNA]</scope>
    <source>
        <strain evidence="2 5">DSM 3772</strain>
    </source>
</reference>
<dbReference type="Proteomes" id="UP000426328">
    <property type="component" value="Chromosome"/>
</dbReference>
<dbReference type="RefSeq" id="WP_152942915.1">
    <property type="nucleotide sequence ID" value="NZ_CP045482.1"/>
</dbReference>
<accession>A0A650CU18</accession>
<dbReference type="KEGG" id="aamb:D1866_03290"/>
<dbReference type="Proteomes" id="UP000474054">
    <property type="component" value="Unassembled WGS sequence"/>
</dbReference>
<name>A0A650CU18_ACIAM</name>
<protein>
    <recommendedName>
        <fullName evidence="6">VapB-type antitoxin</fullName>
    </recommendedName>
</protein>
<feature type="region of interest" description="Disordered" evidence="1">
    <location>
        <begin position="63"/>
        <end position="86"/>
    </location>
</feature>
<reference evidence="3 4" key="2">
    <citation type="submission" date="2019-10" db="EMBL/GenBank/DDBJ databases">
        <title>Genome Sequences from Six Type Strain Members of the Archaeal Family Sulfolobaceae: Acidianus ambivalens, Acidianus infernus, Metallosphaera prunae, Stygiolobus azoricus, Sulfolobus metallicus, and Sulfurisphaera ohwakuensis.</title>
        <authorList>
            <person name="Counts J.A."/>
            <person name="Kelly R.M."/>
        </authorList>
    </citation>
    <scope>NUCLEOTIDE SEQUENCE [LARGE SCALE GENOMIC DNA]</scope>
    <source>
        <strain evidence="3 4">LEI 10</strain>
    </source>
</reference>
<sequence length="86" mass="10032">MKVISVKVPEEIYEKMKEHKEINWSEVIRNAIISELNELEGITTGNELIERLKRLGVDEKDINVEPPQGEDEFQKELKKKSTIRTP</sequence>
<proteinExistence type="predicted"/>
<evidence type="ECO:0000313" key="4">
    <source>
        <dbReference type="Proteomes" id="UP000426328"/>
    </source>
</evidence>
<evidence type="ECO:0000313" key="3">
    <source>
        <dbReference type="EMBL" id="QGR21142.1"/>
    </source>
</evidence>
<evidence type="ECO:0000256" key="1">
    <source>
        <dbReference type="SAM" id="MobiDB-lite"/>
    </source>
</evidence>
<evidence type="ECO:0008006" key="6">
    <source>
        <dbReference type="Google" id="ProtNLM"/>
    </source>
</evidence>
<dbReference type="EMBL" id="CP045482">
    <property type="protein sequence ID" value="QGR21142.1"/>
    <property type="molecule type" value="Genomic_DNA"/>
</dbReference>
<evidence type="ECO:0000313" key="2">
    <source>
        <dbReference type="EMBL" id="MQL56327.1"/>
    </source>
</evidence>